<gene>
    <name evidence="1" type="ORF">GCM10007938_08840</name>
</gene>
<proteinExistence type="predicted"/>
<dbReference type="EMBL" id="BSPW01000020">
    <property type="protein sequence ID" value="GLT17107.1"/>
    <property type="molecule type" value="Genomic_DNA"/>
</dbReference>
<evidence type="ECO:0000313" key="1">
    <source>
        <dbReference type="EMBL" id="GLT17107.1"/>
    </source>
</evidence>
<sequence length="107" mass="11899">MVRMLCMALAVCSFWGQTSQDPTAPLGWKKPDAIEASNKKAQQPLPKLKSIVCLGQNQCQAVLNDQVVNVGEIVNGFKVSQLEPQYVTLSRGGKQWKLELFTQDIKH</sequence>
<organism evidence="1 2">
    <name type="scientific">Vibrio zhanjiangensis</name>
    <dbReference type="NCBI Taxonomy" id="1046128"/>
    <lineage>
        <taxon>Bacteria</taxon>
        <taxon>Pseudomonadati</taxon>
        <taxon>Pseudomonadota</taxon>
        <taxon>Gammaproteobacteria</taxon>
        <taxon>Vibrionales</taxon>
        <taxon>Vibrionaceae</taxon>
        <taxon>Vibrio</taxon>
    </lineage>
</organism>
<name>A0ABQ6EV80_9VIBR</name>
<dbReference type="Proteomes" id="UP001157138">
    <property type="component" value="Unassembled WGS sequence"/>
</dbReference>
<protein>
    <submittedName>
        <fullName evidence="1">MSHA biogenesis protein MshK</fullName>
    </submittedName>
</protein>
<comment type="caution">
    <text evidence="1">The sequence shown here is derived from an EMBL/GenBank/DDBJ whole genome shotgun (WGS) entry which is preliminary data.</text>
</comment>
<evidence type="ECO:0000313" key="2">
    <source>
        <dbReference type="Proteomes" id="UP001157138"/>
    </source>
</evidence>
<keyword evidence="2" id="KW-1185">Reference proteome</keyword>
<accession>A0ABQ6EV80</accession>
<reference evidence="2" key="1">
    <citation type="journal article" date="2019" name="Int. J. Syst. Evol. Microbiol.">
        <title>The Global Catalogue of Microorganisms (GCM) 10K type strain sequencing project: providing services to taxonomists for standard genome sequencing and annotation.</title>
        <authorList>
            <consortium name="The Broad Institute Genomics Platform"/>
            <consortium name="The Broad Institute Genome Sequencing Center for Infectious Disease"/>
            <person name="Wu L."/>
            <person name="Ma J."/>
        </authorList>
    </citation>
    <scope>NUCLEOTIDE SEQUENCE [LARGE SCALE GENOMIC DNA]</scope>
    <source>
        <strain evidence="2">NBRC 108723</strain>
    </source>
</reference>